<protein>
    <submittedName>
        <fullName evidence="2">Uncharacterized protein</fullName>
    </submittedName>
</protein>
<gene>
    <name evidence="2" type="ORF">GCM10008961_31280</name>
</gene>
<reference evidence="3" key="1">
    <citation type="journal article" date="2019" name="Int. J. Syst. Evol. Microbiol.">
        <title>The Global Catalogue of Microorganisms (GCM) 10K type strain sequencing project: providing services to taxonomists for standard genome sequencing and annotation.</title>
        <authorList>
            <consortium name="The Broad Institute Genomics Platform"/>
            <consortium name="The Broad Institute Genome Sequencing Center for Infectious Disease"/>
            <person name="Wu L."/>
            <person name="Ma J."/>
        </authorList>
    </citation>
    <scope>NUCLEOTIDE SEQUENCE [LARGE SCALE GENOMIC DNA]</scope>
    <source>
        <strain evidence="3">JCM 31406</strain>
    </source>
</reference>
<proteinExistence type="predicted"/>
<comment type="caution">
    <text evidence="2">The sequence shown here is derived from an EMBL/GenBank/DDBJ whole genome shotgun (WGS) entry which is preliminary data.</text>
</comment>
<sequence length="83" mass="9217">MPPVAVMVVAVKRRNVRVMCGGERAVPTGRAWGVGQRDGQLRIVGEHVHVHLTAREAVRPAAPIRASRTTSRERRMPLTSARW</sequence>
<dbReference type="EMBL" id="BMQO01000021">
    <property type="protein sequence ID" value="GGS37451.1"/>
    <property type="molecule type" value="Genomic_DNA"/>
</dbReference>
<keyword evidence="3" id="KW-1185">Reference proteome</keyword>
<feature type="region of interest" description="Disordered" evidence="1">
    <location>
        <begin position="61"/>
        <end position="83"/>
    </location>
</feature>
<organism evidence="2 3">
    <name type="scientific">Deinococcus knuensis</name>
    <dbReference type="NCBI Taxonomy" id="1837380"/>
    <lineage>
        <taxon>Bacteria</taxon>
        <taxon>Thermotogati</taxon>
        <taxon>Deinococcota</taxon>
        <taxon>Deinococci</taxon>
        <taxon>Deinococcales</taxon>
        <taxon>Deinococcaceae</taxon>
        <taxon>Deinococcus</taxon>
    </lineage>
</organism>
<accession>A0ABQ2SR51</accession>
<evidence type="ECO:0000256" key="1">
    <source>
        <dbReference type="SAM" id="MobiDB-lite"/>
    </source>
</evidence>
<name>A0ABQ2SR51_9DEIO</name>
<evidence type="ECO:0000313" key="3">
    <source>
        <dbReference type="Proteomes" id="UP000620633"/>
    </source>
</evidence>
<evidence type="ECO:0000313" key="2">
    <source>
        <dbReference type="EMBL" id="GGS37451.1"/>
    </source>
</evidence>
<dbReference type="Proteomes" id="UP000620633">
    <property type="component" value="Unassembled WGS sequence"/>
</dbReference>